<evidence type="ECO:0000313" key="2">
    <source>
        <dbReference type="Proteomes" id="UP000069697"/>
    </source>
</evidence>
<sequence>MVNLILIILHLVGKGKASIFTGFCNYHDQNIFQPIEENEYRLNDLKQNYLFAYRAFALAYYERHSTFGFMKEHFQIKKQRGDNTEEIEQKIQFYEKHLNFIENLRNSMNSNLDNKRFERISTEVLVWPRNYGVAATSMFFVDKDVQGKVINNPLYYISPFFFTIIPTESNTVVLMSYLTKDKNRYKFLKDQIVKAPLDQQKVLISNILAMNVENFFISPKQWNKTLIEIRQLYTEILKNTMGKEKPGIGHFKKLNIFLDID</sequence>
<comment type="caution">
    <text evidence="1">The sequence shown here is derived from an EMBL/GenBank/DDBJ whole genome shotgun (WGS) entry which is preliminary data.</text>
</comment>
<dbReference type="EMBL" id="BCNV01000001">
    <property type="protein sequence ID" value="GAS81166.1"/>
    <property type="molecule type" value="Genomic_DNA"/>
</dbReference>
<proteinExistence type="predicted"/>
<organism evidence="1 2">
    <name type="scientific">Paenibacillus amylolyticus</name>
    <dbReference type="NCBI Taxonomy" id="1451"/>
    <lineage>
        <taxon>Bacteria</taxon>
        <taxon>Bacillati</taxon>
        <taxon>Bacillota</taxon>
        <taxon>Bacilli</taxon>
        <taxon>Bacillales</taxon>
        <taxon>Paenibacillaceae</taxon>
        <taxon>Paenibacillus</taxon>
    </lineage>
</organism>
<reference evidence="1 2" key="1">
    <citation type="journal article" date="2016" name="Genome Announc.">
        <title>Draft Genome Sequence of Paenibacillus amylolyticus Heshi-A3, Isolated from Fermented Rice Bran in a Japanese Fermented Seafood Dish.</title>
        <authorList>
            <person name="Akuzawa S."/>
            <person name="Nagaoka J."/>
            <person name="Kanekatsu M."/>
            <person name="Kubota E."/>
            <person name="Ohtake R."/>
            <person name="Suzuki T."/>
            <person name="Kanesaki Y."/>
        </authorList>
    </citation>
    <scope>NUCLEOTIDE SEQUENCE [LARGE SCALE GENOMIC DNA]</scope>
    <source>
        <strain evidence="1 2">Heshi-A3</strain>
    </source>
</reference>
<name>A0A100VJS3_PAEAM</name>
<reference evidence="2" key="2">
    <citation type="submission" date="2016-01" db="EMBL/GenBank/DDBJ databases">
        <title>Draft Genome Sequence of Paenibacillus amylolyticus Heshi-A3 that Was Isolated from Fermented Rice Bran with Aging Salted Mackerel, Which Was Named Heshiko as Traditional Fermented Seafood in Japan.</title>
        <authorList>
            <person name="Akuzawa S."/>
            <person name="Nakagawa J."/>
            <person name="Kanekatsu T."/>
            <person name="Kubota E."/>
            <person name="Ohtake R."/>
            <person name="Suzuki T."/>
            <person name="Kanesaki Y."/>
        </authorList>
    </citation>
    <scope>NUCLEOTIDE SEQUENCE [LARGE SCALE GENOMIC DNA]</scope>
    <source>
        <strain evidence="2">Heshi-A3</strain>
    </source>
</reference>
<dbReference type="Proteomes" id="UP000069697">
    <property type="component" value="Unassembled WGS sequence"/>
</dbReference>
<gene>
    <name evidence="1" type="ORF">PAHA3_1240</name>
</gene>
<dbReference type="AlphaFoldDB" id="A0A100VJS3"/>
<accession>A0A100VJS3</accession>
<evidence type="ECO:0000313" key="1">
    <source>
        <dbReference type="EMBL" id="GAS81166.1"/>
    </source>
</evidence>
<protein>
    <submittedName>
        <fullName evidence="1">Uncharacterized protein</fullName>
    </submittedName>
</protein>